<proteinExistence type="inferred from homology"/>
<evidence type="ECO:0000256" key="8">
    <source>
        <dbReference type="SAM" id="MobiDB-lite"/>
    </source>
</evidence>
<feature type="compositionally biased region" description="Acidic residues" evidence="8">
    <location>
        <begin position="589"/>
        <end position="607"/>
    </location>
</feature>
<feature type="compositionally biased region" description="Polar residues" evidence="8">
    <location>
        <begin position="1051"/>
        <end position="1063"/>
    </location>
</feature>
<dbReference type="Gene3D" id="3.30.70.270">
    <property type="match status" value="2"/>
</dbReference>
<evidence type="ECO:0000256" key="1">
    <source>
        <dbReference type="ARBA" id="ARBA00007447"/>
    </source>
</evidence>
<evidence type="ECO:0000256" key="9">
    <source>
        <dbReference type="SAM" id="SignalP"/>
    </source>
</evidence>
<keyword evidence="2" id="KW-0808">Transferase</keyword>
<protein>
    <submittedName>
        <fullName evidence="11">Basic 7S globulin-like</fullName>
    </submittedName>
</protein>
<evidence type="ECO:0000256" key="6">
    <source>
        <dbReference type="ARBA" id="ARBA00022918"/>
    </source>
</evidence>
<dbReference type="GO" id="GO:0003677">
    <property type="term" value="F:DNA binding"/>
    <property type="evidence" value="ECO:0007669"/>
    <property type="project" value="UniProtKB-KW"/>
</dbReference>
<dbReference type="InterPro" id="IPR012337">
    <property type="entry name" value="RNaseH-like_sf"/>
</dbReference>
<feature type="region of interest" description="Disordered" evidence="8">
    <location>
        <begin position="571"/>
        <end position="642"/>
    </location>
</feature>
<keyword evidence="5" id="KW-0378">Hydrolase</keyword>
<dbReference type="Pfam" id="PF08284">
    <property type="entry name" value="RVP_2"/>
    <property type="match status" value="1"/>
</dbReference>
<dbReference type="Pfam" id="PF00098">
    <property type="entry name" value="zf-CCHC"/>
    <property type="match status" value="1"/>
</dbReference>
<feature type="region of interest" description="Disordered" evidence="8">
    <location>
        <begin position="1032"/>
        <end position="1063"/>
    </location>
</feature>
<dbReference type="InterPro" id="IPR036397">
    <property type="entry name" value="RNaseH_sf"/>
</dbReference>
<dbReference type="InterPro" id="IPR041588">
    <property type="entry name" value="Integrase_H2C2"/>
</dbReference>
<feature type="signal peptide" evidence="9">
    <location>
        <begin position="1"/>
        <end position="23"/>
    </location>
</feature>
<feature type="compositionally biased region" description="Basic and acidic residues" evidence="8">
    <location>
        <begin position="1032"/>
        <end position="1047"/>
    </location>
</feature>
<dbReference type="CDD" id="cd01647">
    <property type="entry name" value="RT_LTR"/>
    <property type="match status" value="1"/>
</dbReference>
<dbReference type="GO" id="GO:0003964">
    <property type="term" value="F:RNA-directed DNA polymerase activity"/>
    <property type="evidence" value="ECO:0007669"/>
    <property type="project" value="UniProtKB-KW"/>
</dbReference>
<keyword evidence="7" id="KW-0479">Metal-binding</keyword>
<keyword evidence="6" id="KW-0695">RNA-directed DNA polymerase</keyword>
<dbReference type="SUPFAM" id="SSF50630">
    <property type="entry name" value="Acid proteases"/>
    <property type="match status" value="2"/>
</dbReference>
<dbReference type="GO" id="GO:0003723">
    <property type="term" value="F:RNA binding"/>
    <property type="evidence" value="ECO:0007669"/>
    <property type="project" value="UniProtKB-KW"/>
</dbReference>
<dbReference type="Pfam" id="PF14543">
    <property type="entry name" value="TAXi_N"/>
    <property type="match status" value="1"/>
</dbReference>
<dbReference type="SUPFAM" id="SSF57756">
    <property type="entry name" value="Retrovirus zinc finger-like domains"/>
    <property type="match status" value="1"/>
</dbReference>
<comment type="caution">
    <text evidence="11">The sequence shown here is derived from an EMBL/GenBank/DDBJ whole genome shotgun (WGS) entry which is preliminary data.</text>
</comment>
<evidence type="ECO:0000313" key="11">
    <source>
        <dbReference type="EMBL" id="GEU36321.1"/>
    </source>
</evidence>
<dbReference type="GO" id="GO:0006508">
    <property type="term" value="P:proteolysis"/>
    <property type="evidence" value="ECO:0007669"/>
    <property type="project" value="UniProtKB-KW"/>
</dbReference>
<dbReference type="Gene3D" id="4.10.60.10">
    <property type="entry name" value="Zinc finger, CCHC-type"/>
    <property type="match status" value="1"/>
</dbReference>
<dbReference type="FunFam" id="3.30.70.270:FF:000020">
    <property type="entry name" value="Transposon Tf2-6 polyprotein-like Protein"/>
    <property type="match status" value="1"/>
</dbReference>
<keyword evidence="5" id="KW-0255">Endonuclease</keyword>
<dbReference type="PANTHER" id="PTHR37984:SF5">
    <property type="entry name" value="PROTEIN NYNRIN-LIKE"/>
    <property type="match status" value="1"/>
</dbReference>
<dbReference type="InterPro" id="IPR032799">
    <property type="entry name" value="TAXi_C"/>
</dbReference>
<dbReference type="InterPro" id="IPR043502">
    <property type="entry name" value="DNA/RNA_pol_sf"/>
</dbReference>
<dbReference type="EMBL" id="BKCJ010000796">
    <property type="protein sequence ID" value="GEU36321.1"/>
    <property type="molecule type" value="Genomic_DNA"/>
</dbReference>
<reference evidence="11" key="1">
    <citation type="journal article" date="2019" name="Sci. Rep.">
        <title>Draft genome of Tanacetum cinerariifolium, the natural source of mosquito coil.</title>
        <authorList>
            <person name="Yamashiro T."/>
            <person name="Shiraishi A."/>
            <person name="Satake H."/>
            <person name="Nakayama K."/>
        </authorList>
    </citation>
    <scope>NUCLEOTIDE SEQUENCE</scope>
</reference>
<dbReference type="Pfam" id="PF14541">
    <property type="entry name" value="TAXi_C"/>
    <property type="match status" value="1"/>
</dbReference>
<dbReference type="GO" id="GO:0004190">
    <property type="term" value="F:aspartic-type endopeptidase activity"/>
    <property type="evidence" value="ECO:0007669"/>
    <property type="project" value="UniProtKB-KW"/>
</dbReference>
<dbReference type="PROSITE" id="PS00141">
    <property type="entry name" value="ASP_PROTEASE"/>
    <property type="match status" value="1"/>
</dbReference>
<evidence type="ECO:0000256" key="4">
    <source>
        <dbReference type="ARBA" id="ARBA00022722"/>
    </source>
</evidence>
<keyword evidence="7" id="KW-0862">Zinc</keyword>
<dbReference type="Gene3D" id="3.30.420.10">
    <property type="entry name" value="Ribonuclease H-like superfamily/Ribonuclease H"/>
    <property type="match status" value="1"/>
</dbReference>
<dbReference type="GO" id="GO:0004519">
    <property type="term" value="F:endonuclease activity"/>
    <property type="evidence" value="ECO:0007669"/>
    <property type="project" value="UniProtKB-KW"/>
</dbReference>
<dbReference type="GO" id="GO:0015074">
    <property type="term" value="P:DNA integration"/>
    <property type="evidence" value="ECO:0007669"/>
    <property type="project" value="UniProtKB-KW"/>
</dbReference>
<dbReference type="PANTHER" id="PTHR37984">
    <property type="entry name" value="PROTEIN CBG26694"/>
    <property type="match status" value="1"/>
</dbReference>
<dbReference type="InterPro" id="IPR000477">
    <property type="entry name" value="RT_dom"/>
</dbReference>
<keyword evidence="9" id="KW-0732">Signal</keyword>
<gene>
    <name evidence="11" type="ORF">Tci_008299</name>
</gene>
<dbReference type="SMART" id="SM00343">
    <property type="entry name" value="ZnF_C2HC"/>
    <property type="match status" value="2"/>
</dbReference>
<dbReference type="PROSITE" id="PS50158">
    <property type="entry name" value="ZF_CCHC"/>
    <property type="match status" value="1"/>
</dbReference>
<name>A0A6L2JH51_TANCI</name>
<dbReference type="InterPro" id="IPR021109">
    <property type="entry name" value="Peptidase_aspartic_dom_sf"/>
</dbReference>
<keyword evidence="7" id="KW-0863">Zinc-finger</keyword>
<evidence type="ECO:0000256" key="2">
    <source>
        <dbReference type="ARBA" id="ARBA00022679"/>
    </source>
</evidence>
<dbReference type="InterPro" id="IPR032861">
    <property type="entry name" value="TAXi_N"/>
</dbReference>
<dbReference type="CDD" id="cd00303">
    <property type="entry name" value="retropepsin_like"/>
    <property type="match status" value="1"/>
</dbReference>
<accession>A0A6L2JH51</accession>
<dbReference type="Gene3D" id="1.10.340.70">
    <property type="match status" value="1"/>
</dbReference>
<feature type="compositionally biased region" description="Acidic residues" evidence="8">
    <location>
        <begin position="618"/>
        <end position="641"/>
    </location>
</feature>
<evidence type="ECO:0000259" key="10">
    <source>
        <dbReference type="PROSITE" id="PS50158"/>
    </source>
</evidence>
<evidence type="ECO:0000256" key="3">
    <source>
        <dbReference type="ARBA" id="ARBA00022695"/>
    </source>
</evidence>
<dbReference type="InterPro" id="IPR001969">
    <property type="entry name" value="Aspartic_peptidase_AS"/>
</dbReference>
<keyword evidence="4" id="KW-0540">Nuclease</keyword>
<organism evidence="11">
    <name type="scientific">Tanacetum cinerariifolium</name>
    <name type="common">Dalmatian daisy</name>
    <name type="synonym">Chrysanthemum cinerariifolium</name>
    <dbReference type="NCBI Taxonomy" id="118510"/>
    <lineage>
        <taxon>Eukaryota</taxon>
        <taxon>Viridiplantae</taxon>
        <taxon>Streptophyta</taxon>
        <taxon>Embryophyta</taxon>
        <taxon>Tracheophyta</taxon>
        <taxon>Spermatophyta</taxon>
        <taxon>Magnoliopsida</taxon>
        <taxon>eudicotyledons</taxon>
        <taxon>Gunneridae</taxon>
        <taxon>Pentapetalae</taxon>
        <taxon>asterids</taxon>
        <taxon>campanulids</taxon>
        <taxon>Asterales</taxon>
        <taxon>Asteraceae</taxon>
        <taxon>Asteroideae</taxon>
        <taxon>Anthemideae</taxon>
        <taxon>Anthemidinae</taxon>
        <taxon>Tanacetum</taxon>
    </lineage>
</organism>
<dbReference type="Pfam" id="PF00078">
    <property type="entry name" value="RVT_1"/>
    <property type="match status" value="1"/>
</dbReference>
<feature type="domain" description="CCHC-type" evidence="10">
    <location>
        <begin position="1135"/>
        <end position="1150"/>
    </location>
</feature>
<dbReference type="InterPro" id="IPR036875">
    <property type="entry name" value="Znf_CCHC_sf"/>
</dbReference>
<dbReference type="InterPro" id="IPR043128">
    <property type="entry name" value="Rev_trsase/Diguanyl_cyclase"/>
</dbReference>
<dbReference type="GO" id="GO:0008270">
    <property type="term" value="F:zinc ion binding"/>
    <property type="evidence" value="ECO:0007669"/>
    <property type="project" value="UniProtKB-KW"/>
</dbReference>
<evidence type="ECO:0000256" key="7">
    <source>
        <dbReference type="PROSITE-ProRule" id="PRU00047"/>
    </source>
</evidence>
<dbReference type="Pfam" id="PF17921">
    <property type="entry name" value="Integrase_H2C2"/>
    <property type="match status" value="1"/>
</dbReference>
<dbReference type="SUPFAM" id="SSF53098">
    <property type="entry name" value="Ribonuclease H-like"/>
    <property type="match status" value="1"/>
</dbReference>
<feature type="chain" id="PRO_5026660198" evidence="9">
    <location>
        <begin position="24"/>
        <end position="1920"/>
    </location>
</feature>
<comment type="similarity">
    <text evidence="1">Belongs to the peptidase A1 family.</text>
</comment>
<dbReference type="SUPFAM" id="SSF56672">
    <property type="entry name" value="DNA/RNA polymerases"/>
    <property type="match status" value="1"/>
</dbReference>
<evidence type="ECO:0000256" key="5">
    <source>
        <dbReference type="ARBA" id="ARBA00022759"/>
    </source>
</evidence>
<dbReference type="InterPro" id="IPR001878">
    <property type="entry name" value="Znf_CCHC"/>
</dbReference>
<dbReference type="InterPro" id="IPR050951">
    <property type="entry name" value="Retrovirus_Pol_polyprotein"/>
</dbReference>
<keyword evidence="3" id="KW-0548">Nucleotidyltransferase</keyword>
<sequence length="1920" mass="216730">MSYTQTLVTLLIFSLLTIIYAQGDELPKPTAIYLPILKNVSTHQYYTRFDTQGVDALIDLGAQSVWFDCTTYHSSNYKRVSCGSEQCIKAKESLCIGCSSTEPECFNNTCGVYAYNPLREYTKVQEFVEDSLMVKSTDDKGVKYNKSVNSFLFSCAESTMVEGLPGDLNAKGLVGLGRSQVSLPSQISSFFNLIPKFALCLPSSLSSATNPGDIIISGGPYNYMPSPSLEDQSLSLVRTPLNYDTNEYFIYLDDIEIDGQRVALSSSLLSGGAKISTVVPYTTLHASIYKRLIKDYVKAAVLKNMKRVTNVEPFGACFDSTTVPKTISGPAVPDIDLVMPGNMVSVKMKLSGSNLMMEVKKNVLCLAIVDGGAQPRTSVVLGGHQLEDRLLEELEQVSAAQTWVSRFLRFRITDQGSRSFSGLRHFFRYAMLSIHSIYVMSLYPFTERYAQPYFFSCFIRQTLFSPSIHTLCMFLIRGVEPCLLHHPLSPTLPSTPILSRGGYFGELLNDSPPRVIVYGYDGLPMQPVALPSPNYIPGLEEPHDPDYVPEPIYPEYIPLEDEHVFPVEEQPLPHVDSPTAESSGYVAESDPEEDLEEYKDDETEDGPVDYPIDGRDDRDDDDCNSSGDDADDEDEDEEEEEHLALAEFAVVIPTVELVSSPERIEPVIPPPFTDTTTTGSRITIWLQASIPLPPEAEVERLQAMPTPPPSPLTSLSPPSAEERLARIASTQALIDAVTAALPSPPLPPLPLPLYIPPPVDRRDDYPETELPPRKNSCLFALGPREIGYSIRDTWVDPAEAVPKIAPMTLGEVNTRVTELVKLHEHDTQDLYALLEDSQEGRTRISQRDEAYASREAWAHSIGLGQAVHSELQTHHEQAEIAELRETNHRRQAQMVETLRVMGDMRREMGDMQAELLALREQQGELDSQYQMLELQITRRLLEMLIVTSSGLCHFILLGAALTWWNGQKRSLGPNAYSMTWEFVANETEKIDKYISGLPDNIYGSVKSSRPKTMDETIELANDFMDQKLRTYAERQTDNRRKVDDSSKNNHGHQQQPVKRQNVTKVYNMGSGERKPYGGNLPKCTKCHFQHNGPCTQKCHKCNKVGHFARAYRSSCNTNVANAQRDNRANPKGNGCFECGAPGHFNKDCPKLKNKNEGSVNAQGWVYAVGNAEKKGNASRDSDSNVITGTFLLNNRYASILFDTGTDKSFISTAFSSLINIPPTTLENNYDVELADGKIVRVGAIIQGCTLNFLNHPFNIDLMPVELGSFDVIIGMDWLRRCHAIFLAKISTKNEEDKSEGRQLKDVPIVRDSSKVFLEYLMGLPLARPVEFHIDLILGSVPVARAPCRLAPSEMKELSEQLQELCDKGFIRPSSSPWGAPVLFIKKNDGSFRMCIDYRDLNKLTVMPFGLTNTPAIFMDLMNRVCKPYLDKFVIVFIDDILIYSKDKKEHEEHLKAILELLKKEKLYAKFSKCEFWILKVQFLGLAGYYRRFVEGFSKIAKSMTKLTQKGIKFDWGEKEENAFQLIKQKLCSAPILALPEGSEDFVVYYDASHRMEPLRVRALVMNIGLDLSKQILEAQIEALKPENLENEDVGGMIRKDIPKEKLVPRADGTLCLNGRSWLPCYGDLRSVIMHESHKSKYSIHLGSDKMYQDMKKLYWWPNMKANIVTYVSKCLTCAKVKAEHQRPSGLLLQLAIPEWKSDNITMDFITKLPKSSQGFDTIWVIVDRLTKSAHFLPIRENDPLDKLARLYMNRIVARHGIPISIICDQTTEKIVMIKQRIQAAHDRQKSYADLKRKPMEFEVGDRVVLKVSPWKGVVRFELSRVHHTFHVSNLKKCYADEPLVMSLEGIHIDDKLQFVEEPIEIIEREIKRLKRSRIPLVKVRWNSKRGLEFTWEHEDSFKQKYPHLFTNRASSSTTRS</sequence>
<dbReference type="Gene3D" id="2.40.70.10">
    <property type="entry name" value="Acid Proteases"/>
    <property type="match status" value="3"/>
</dbReference>
<dbReference type="Gene3D" id="3.10.10.10">
    <property type="entry name" value="HIV Type 1 Reverse Transcriptase, subunit A, domain 1"/>
    <property type="match status" value="1"/>
</dbReference>